<sequence length="66" mass="7928">LLTCILQILHWNVFYLDSSHDEYRPDFYILRLLVDLKLRNSVAAMMPILIFLTFMANLFNFLTYNL</sequence>
<keyword evidence="3" id="KW-1185">Reference proteome</keyword>
<evidence type="ECO:0000256" key="1">
    <source>
        <dbReference type="SAM" id="Phobius"/>
    </source>
</evidence>
<evidence type="ECO:0000313" key="3">
    <source>
        <dbReference type="Proteomes" id="UP001233999"/>
    </source>
</evidence>
<protein>
    <submittedName>
        <fullName evidence="2">Uncharacterized protein</fullName>
    </submittedName>
</protein>
<dbReference type="EMBL" id="JASPKZ010003091">
    <property type="protein sequence ID" value="KAJ9593877.1"/>
    <property type="molecule type" value="Genomic_DNA"/>
</dbReference>
<evidence type="ECO:0000313" key="2">
    <source>
        <dbReference type="EMBL" id="KAJ9593877.1"/>
    </source>
</evidence>
<gene>
    <name evidence="2" type="ORF">L9F63_027479</name>
</gene>
<name>A0AAD8ELF3_DIPPU</name>
<keyword evidence="1" id="KW-1133">Transmembrane helix</keyword>
<comment type="caution">
    <text evidence="2">The sequence shown here is derived from an EMBL/GenBank/DDBJ whole genome shotgun (WGS) entry which is preliminary data.</text>
</comment>
<keyword evidence="1" id="KW-0812">Transmembrane</keyword>
<reference evidence="2" key="2">
    <citation type="submission" date="2023-05" db="EMBL/GenBank/DDBJ databases">
        <authorList>
            <person name="Fouks B."/>
        </authorList>
    </citation>
    <scope>NUCLEOTIDE SEQUENCE</scope>
    <source>
        <strain evidence="2">Stay&amp;Tobe</strain>
        <tissue evidence="2">Testes</tissue>
    </source>
</reference>
<proteinExistence type="predicted"/>
<keyword evidence="1" id="KW-0472">Membrane</keyword>
<feature type="non-terminal residue" evidence="2">
    <location>
        <position position="66"/>
    </location>
</feature>
<accession>A0AAD8ELF3</accession>
<feature type="transmembrane region" description="Helical" evidence="1">
    <location>
        <begin position="42"/>
        <end position="62"/>
    </location>
</feature>
<feature type="non-terminal residue" evidence="2">
    <location>
        <position position="1"/>
    </location>
</feature>
<dbReference type="Proteomes" id="UP001233999">
    <property type="component" value="Unassembled WGS sequence"/>
</dbReference>
<reference evidence="2" key="1">
    <citation type="journal article" date="2023" name="IScience">
        <title>Live-bearing cockroach genome reveals convergent evolutionary mechanisms linked to viviparity in insects and beyond.</title>
        <authorList>
            <person name="Fouks B."/>
            <person name="Harrison M.C."/>
            <person name="Mikhailova A.A."/>
            <person name="Marchal E."/>
            <person name="English S."/>
            <person name="Carruthers M."/>
            <person name="Jennings E.C."/>
            <person name="Chiamaka E.L."/>
            <person name="Frigard R.A."/>
            <person name="Pippel M."/>
            <person name="Attardo G.M."/>
            <person name="Benoit J.B."/>
            <person name="Bornberg-Bauer E."/>
            <person name="Tobe S.S."/>
        </authorList>
    </citation>
    <scope>NUCLEOTIDE SEQUENCE</scope>
    <source>
        <strain evidence="2">Stay&amp;Tobe</strain>
    </source>
</reference>
<dbReference type="AlphaFoldDB" id="A0AAD8ELF3"/>
<organism evidence="2 3">
    <name type="scientific">Diploptera punctata</name>
    <name type="common">Pacific beetle cockroach</name>
    <dbReference type="NCBI Taxonomy" id="6984"/>
    <lineage>
        <taxon>Eukaryota</taxon>
        <taxon>Metazoa</taxon>
        <taxon>Ecdysozoa</taxon>
        <taxon>Arthropoda</taxon>
        <taxon>Hexapoda</taxon>
        <taxon>Insecta</taxon>
        <taxon>Pterygota</taxon>
        <taxon>Neoptera</taxon>
        <taxon>Polyneoptera</taxon>
        <taxon>Dictyoptera</taxon>
        <taxon>Blattodea</taxon>
        <taxon>Blaberoidea</taxon>
        <taxon>Blaberidae</taxon>
        <taxon>Diplopterinae</taxon>
        <taxon>Diploptera</taxon>
    </lineage>
</organism>